<dbReference type="HAMAP" id="MF_01448">
    <property type="entry name" value="UPF0473"/>
    <property type="match status" value="1"/>
</dbReference>
<dbReference type="AlphaFoldDB" id="A0A9D1HLN7"/>
<proteinExistence type="inferred from homology"/>
<dbReference type="EMBL" id="DVMJ01000008">
    <property type="protein sequence ID" value="HIU12708.1"/>
    <property type="molecule type" value="Genomic_DNA"/>
</dbReference>
<dbReference type="InterPro" id="IPR009711">
    <property type="entry name" value="UPF0473"/>
</dbReference>
<name>A0A9D1HLN7_9FIRM</name>
<dbReference type="Proteomes" id="UP000824175">
    <property type="component" value="Unassembled WGS sequence"/>
</dbReference>
<evidence type="ECO:0000256" key="2">
    <source>
        <dbReference type="HAMAP-Rule" id="MF_01448"/>
    </source>
</evidence>
<organism evidence="3 4">
    <name type="scientific">Candidatus Fimiplasma intestinipullorum</name>
    <dbReference type="NCBI Taxonomy" id="2840825"/>
    <lineage>
        <taxon>Bacteria</taxon>
        <taxon>Bacillati</taxon>
        <taxon>Bacillota</taxon>
        <taxon>Clostridia</taxon>
        <taxon>Eubacteriales</taxon>
        <taxon>Candidatus Fimiplasma</taxon>
    </lineage>
</organism>
<comment type="caution">
    <text evidence="3">The sequence shown here is derived from an EMBL/GenBank/DDBJ whole genome shotgun (WGS) entry which is preliminary data.</text>
</comment>
<sequence>MDSNNIVIVDENGKEQSFEILFTFTNEQTGRSYVLYYDPEEDEPGVTASIYDEVGNLFAIESPEEWDMISDVFDSFMSQDEEGCHCGGQCQHDHEGGCCGQHAHGEGCCHEHNKTEICEGEEDECCD</sequence>
<dbReference type="PANTHER" id="PTHR40066">
    <property type="entry name" value="UPF0473 PROTEIN CBO2561/CLC_2432"/>
    <property type="match status" value="1"/>
</dbReference>
<reference evidence="3" key="1">
    <citation type="submission" date="2020-10" db="EMBL/GenBank/DDBJ databases">
        <authorList>
            <person name="Gilroy R."/>
        </authorList>
    </citation>
    <scope>NUCLEOTIDE SEQUENCE</scope>
    <source>
        <strain evidence="3">CHK195-11698</strain>
    </source>
</reference>
<dbReference type="Pfam" id="PF06949">
    <property type="entry name" value="DUF1292"/>
    <property type="match status" value="1"/>
</dbReference>
<comment type="similarity">
    <text evidence="1 2">Belongs to the UPF0473 family.</text>
</comment>
<evidence type="ECO:0000313" key="3">
    <source>
        <dbReference type="EMBL" id="HIU12708.1"/>
    </source>
</evidence>
<gene>
    <name evidence="3" type="ORF">IAD15_01380</name>
</gene>
<protein>
    <recommendedName>
        <fullName evidence="2">UPF0473 protein IAD15_01380</fullName>
    </recommendedName>
</protein>
<evidence type="ECO:0000313" key="4">
    <source>
        <dbReference type="Proteomes" id="UP000824175"/>
    </source>
</evidence>
<reference evidence="3" key="2">
    <citation type="journal article" date="2021" name="PeerJ">
        <title>Extensive microbial diversity within the chicken gut microbiome revealed by metagenomics and culture.</title>
        <authorList>
            <person name="Gilroy R."/>
            <person name="Ravi A."/>
            <person name="Getino M."/>
            <person name="Pursley I."/>
            <person name="Horton D.L."/>
            <person name="Alikhan N.F."/>
            <person name="Baker D."/>
            <person name="Gharbi K."/>
            <person name="Hall N."/>
            <person name="Watson M."/>
            <person name="Adriaenssens E.M."/>
            <person name="Foster-Nyarko E."/>
            <person name="Jarju S."/>
            <person name="Secka A."/>
            <person name="Antonio M."/>
            <person name="Oren A."/>
            <person name="Chaudhuri R.R."/>
            <person name="La Ragione R."/>
            <person name="Hildebrand F."/>
            <person name="Pallen M.J."/>
        </authorList>
    </citation>
    <scope>NUCLEOTIDE SEQUENCE</scope>
    <source>
        <strain evidence="3">CHK195-11698</strain>
    </source>
</reference>
<dbReference type="PANTHER" id="PTHR40066:SF1">
    <property type="entry name" value="UPF0473 PROTEIN CBO2561_CLC_2432"/>
    <property type="match status" value="1"/>
</dbReference>
<accession>A0A9D1HLN7</accession>
<evidence type="ECO:0000256" key="1">
    <source>
        <dbReference type="ARBA" id="ARBA00008439"/>
    </source>
</evidence>